<dbReference type="Proteomes" id="UP000004893">
    <property type="component" value="Unassembled WGS sequence"/>
</dbReference>
<name>C0C5J2_9FIRM</name>
<feature type="transmembrane region" description="Helical" evidence="1">
    <location>
        <begin position="25"/>
        <end position="45"/>
    </location>
</feature>
<dbReference type="HOGENOM" id="CLU_3060170_0_0_9"/>
<dbReference type="STRING" id="553973.CLOHYLEM_07379"/>
<keyword evidence="1" id="KW-0472">Membrane</keyword>
<evidence type="ECO:0000256" key="1">
    <source>
        <dbReference type="SAM" id="Phobius"/>
    </source>
</evidence>
<keyword evidence="1" id="KW-0812">Transmembrane</keyword>
<reference evidence="2" key="1">
    <citation type="submission" date="2009-02" db="EMBL/GenBank/DDBJ databases">
        <authorList>
            <person name="Fulton L."/>
            <person name="Clifton S."/>
            <person name="Fulton B."/>
            <person name="Xu J."/>
            <person name="Minx P."/>
            <person name="Pepin K.H."/>
            <person name="Johnson M."/>
            <person name="Bhonagiri V."/>
            <person name="Nash W.E."/>
            <person name="Mardis E.R."/>
            <person name="Wilson R.K."/>
        </authorList>
    </citation>
    <scope>NUCLEOTIDE SEQUENCE [LARGE SCALE GENOMIC DNA]</scope>
    <source>
        <strain evidence="2">DSM 15053</strain>
    </source>
</reference>
<keyword evidence="3" id="KW-1185">Reference proteome</keyword>
<keyword evidence="1" id="KW-1133">Transmembrane helix</keyword>
<sequence>MISGFFVLSGKHELNRVPQAEAMKIKKLCFCFVIRIINIILFCYVRRKWINGR</sequence>
<dbReference type="EMBL" id="ABYI02000041">
    <property type="protein sequence ID" value="EEG72376.1"/>
    <property type="molecule type" value="Genomic_DNA"/>
</dbReference>
<proteinExistence type="predicted"/>
<protein>
    <submittedName>
        <fullName evidence="2">Uncharacterized protein</fullName>
    </submittedName>
</protein>
<organism evidence="2 3">
    <name type="scientific">[Clostridium] hylemonae DSM 15053</name>
    <dbReference type="NCBI Taxonomy" id="553973"/>
    <lineage>
        <taxon>Bacteria</taxon>
        <taxon>Bacillati</taxon>
        <taxon>Bacillota</taxon>
        <taxon>Clostridia</taxon>
        <taxon>Lachnospirales</taxon>
        <taxon>Lachnospiraceae</taxon>
    </lineage>
</organism>
<accession>C0C5J2</accession>
<evidence type="ECO:0000313" key="2">
    <source>
        <dbReference type="EMBL" id="EEG72376.1"/>
    </source>
</evidence>
<comment type="caution">
    <text evidence="2">The sequence shown here is derived from an EMBL/GenBank/DDBJ whole genome shotgun (WGS) entry which is preliminary data.</text>
</comment>
<dbReference type="AlphaFoldDB" id="C0C5J2"/>
<gene>
    <name evidence="2" type="ORF">CLOHYLEM_07379</name>
</gene>
<evidence type="ECO:0000313" key="3">
    <source>
        <dbReference type="Proteomes" id="UP000004893"/>
    </source>
</evidence>
<reference evidence="2" key="2">
    <citation type="submission" date="2013-06" db="EMBL/GenBank/DDBJ databases">
        <title>Draft genome sequence of Clostridium hylemonae (DSM 15053).</title>
        <authorList>
            <person name="Sudarsanam P."/>
            <person name="Ley R."/>
            <person name="Guruge J."/>
            <person name="Turnbaugh P.J."/>
            <person name="Mahowald M."/>
            <person name="Liep D."/>
            <person name="Gordon J."/>
        </authorList>
    </citation>
    <scope>NUCLEOTIDE SEQUENCE</scope>
    <source>
        <strain evidence="2">DSM 15053</strain>
    </source>
</reference>